<dbReference type="RefSeq" id="WP_071381047.1">
    <property type="nucleotide sequence ID" value="NZ_MLYO01000023.1"/>
</dbReference>
<dbReference type="AlphaFoldDB" id="A0A1S2QGI7"/>
<dbReference type="EMBL" id="MLYO01000023">
    <property type="protein sequence ID" value="OIK05260.1"/>
    <property type="molecule type" value="Genomic_DNA"/>
</dbReference>
<protein>
    <recommendedName>
        <fullName evidence="2">Thioesterase domain-containing protein</fullName>
    </recommendedName>
</protein>
<comment type="similarity">
    <text evidence="1">Belongs to the thioesterase family.</text>
</comment>
<dbReference type="PANTHER" id="PTHR11487:SF0">
    <property type="entry name" value="S-ACYL FATTY ACID SYNTHASE THIOESTERASE, MEDIUM CHAIN"/>
    <property type="match status" value="1"/>
</dbReference>
<organism evidence="3 4">
    <name type="scientific">Streptomyces monashensis</name>
    <dbReference type="NCBI Taxonomy" id="1678012"/>
    <lineage>
        <taxon>Bacteria</taxon>
        <taxon>Bacillati</taxon>
        <taxon>Actinomycetota</taxon>
        <taxon>Actinomycetes</taxon>
        <taxon>Kitasatosporales</taxon>
        <taxon>Streptomycetaceae</taxon>
        <taxon>Streptomyces</taxon>
    </lineage>
</organism>
<feature type="domain" description="Thioesterase" evidence="2">
    <location>
        <begin position="18"/>
        <end position="242"/>
    </location>
</feature>
<dbReference type="SUPFAM" id="SSF53474">
    <property type="entry name" value="alpha/beta-Hydrolases"/>
    <property type="match status" value="1"/>
</dbReference>
<accession>A0A1S2QGI7</accession>
<evidence type="ECO:0000313" key="4">
    <source>
        <dbReference type="Proteomes" id="UP000179642"/>
    </source>
</evidence>
<reference evidence="3 4" key="1">
    <citation type="submission" date="2016-10" db="EMBL/GenBank/DDBJ databases">
        <title>Genome sequence of Streptomyces sp. MUSC 1.</title>
        <authorList>
            <person name="Lee L.-H."/>
            <person name="Ser H.-L."/>
            <person name="Law J.W.-F."/>
        </authorList>
    </citation>
    <scope>NUCLEOTIDE SEQUENCE [LARGE SCALE GENOMIC DNA]</scope>
    <source>
        <strain evidence="3 4">MUSC 1</strain>
    </source>
</reference>
<dbReference type="InterPro" id="IPR029058">
    <property type="entry name" value="AB_hydrolase_fold"/>
</dbReference>
<gene>
    <name evidence="3" type="ORF">BIV23_13445</name>
</gene>
<dbReference type="Gene3D" id="3.40.50.1820">
    <property type="entry name" value="alpha/beta hydrolase"/>
    <property type="match status" value="1"/>
</dbReference>
<sequence length="261" mass="27844">MNSTWLRRFTTAAGKGPRLVCFPHAGGSATAYTSLTRTLPADFDVVCVQYPGRQDRYGEAPFTALGPLVEAVAGELARELAVDPGRPYALFGHSMGALVAYETARLLAGGELPSPRRLFLSGRGAPGPGGSAARPHPHDDADVLAEMRRLGGTDQDMLDNPEVLEMVLPALRADYRALGTYRWRAGEPLATAITALVGDRDPVVTVQEALAWREHTSGGFALKVFPGGHFYLSDRIGQVAAAVTEGLLATIPAQTRRLTLP</sequence>
<evidence type="ECO:0000313" key="3">
    <source>
        <dbReference type="EMBL" id="OIK05260.1"/>
    </source>
</evidence>
<evidence type="ECO:0000259" key="2">
    <source>
        <dbReference type="Pfam" id="PF00975"/>
    </source>
</evidence>
<dbReference type="OrthoDB" id="8480037at2"/>
<dbReference type="InterPro" id="IPR012223">
    <property type="entry name" value="TEII"/>
</dbReference>
<proteinExistence type="inferred from homology"/>
<dbReference type="Proteomes" id="UP000179642">
    <property type="component" value="Unassembled WGS sequence"/>
</dbReference>
<evidence type="ECO:0000256" key="1">
    <source>
        <dbReference type="ARBA" id="ARBA00007169"/>
    </source>
</evidence>
<keyword evidence="4" id="KW-1185">Reference proteome</keyword>
<dbReference type="InterPro" id="IPR001031">
    <property type="entry name" value="Thioesterase"/>
</dbReference>
<dbReference type="PANTHER" id="PTHR11487">
    <property type="entry name" value="THIOESTERASE"/>
    <property type="match status" value="1"/>
</dbReference>
<dbReference type="Pfam" id="PF00975">
    <property type="entry name" value="Thioesterase"/>
    <property type="match status" value="1"/>
</dbReference>
<name>A0A1S2QGI7_9ACTN</name>
<comment type="caution">
    <text evidence="3">The sequence shown here is derived from an EMBL/GenBank/DDBJ whole genome shotgun (WGS) entry which is preliminary data.</text>
</comment>
<dbReference type="GO" id="GO:0008610">
    <property type="term" value="P:lipid biosynthetic process"/>
    <property type="evidence" value="ECO:0007669"/>
    <property type="project" value="TreeGrafter"/>
</dbReference>